<keyword evidence="4" id="KW-1185">Reference proteome</keyword>
<evidence type="ECO:0000313" key="4">
    <source>
        <dbReference type="Proteomes" id="UP000015527"/>
    </source>
</evidence>
<comment type="caution">
    <text evidence="3">The sequence shown here is derived from an EMBL/GenBank/DDBJ whole genome shotgun (WGS) entry which is preliminary data.</text>
</comment>
<reference evidence="3 4" key="1">
    <citation type="journal article" date="2013" name="Genome Announc.">
        <title>Genome Sequence of Novosphingobium lindaniclasticum LE124T, Isolated from a Hexachlorocyclohexane Dumpsite.</title>
        <authorList>
            <person name="Saxena A."/>
            <person name="Nayyar N."/>
            <person name="Sangwan N."/>
            <person name="Kumari R."/>
            <person name="Khurana J.P."/>
            <person name="Lal R."/>
        </authorList>
    </citation>
    <scope>NUCLEOTIDE SEQUENCE [LARGE SCALE GENOMIC DNA]</scope>
    <source>
        <strain evidence="3 4">LE124</strain>
    </source>
</reference>
<proteinExistence type="predicted"/>
<dbReference type="RefSeq" id="WP_021234375.1">
    <property type="nucleotide sequence ID" value="NZ_ATHL01000079.1"/>
</dbReference>
<feature type="domain" description="DUF6438" evidence="2">
    <location>
        <begin position="40"/>
        <end position="141"/>
    </location>
</feature>
<dbReference type="EMBL" id="ATHL01000079">
    <property type="protein sequence ID" value="EQB14799.1"/>
    <property type="molecule type" value="Genomic_DNA"/>
</dbReference>
<dbReference type="eggNOG" id="ENOG50331FC">
    <property type="taxonomic scope" value="Bacteria"/>
</dbReference>
<evidence type="ECO:0000259" key="2">
    <source>
        <dbReference type="Pfam" id="PF20033"/>
    </source>
</evidence>
<evidence type="ECO:0000313" key="3">
    <source>
        <dbReference type="EMBL" id="EQB14799.1"/>
    </source>
</evidence>
<protein>
    <recommendedName>
        <fullName evidence="2">DUF6438 domain-containing protein</fullName>
    </recommendedName>
</protein>
<sequence>MITILSARRYLGLAGLALLTSCATLPQDDAAAPDMNGAETIAISVGPCFGFCPVYNVGIVPKGKITFEGLRHTVVLGERQREAGAAAYRALSADLAPYRPQTGTSTTVECEAAISDTSTYTITWTDPRGNQTVARHHRGCSSGPGRALDGLLDSMPSRLGITDWAKQITRPGESRG</sequence>
<organism evidence="3 4">
    <name type="scientific">Novosphingobium lindaniclasticum LE124</name>
    <dbReference type="NCBI Taxonomy" id="1096930"/>
    <lineage>
        <taxon>Bacteria</taxon>
        <taxon>Pseudomonadati</taxon>
        <taxon>Pseudomonadota</taxon>
        <taxon>Alphaproteobacteria</taxon>
        <taxon>Sphingomonadales</taxon>
        <taxon>Sphingomonadaceae</taxon>
        <taxon>Novosphingobium</taxon>
    </lineage>
</organism>
<dbReference type="OrthoDB" id="7172369at2"/>
<name>T0IYR7_9SPHN</name>
<dbReference type="Proteomes" id="UP000015527">
    <property type="component" value="Unassembled WGS sequence"/>
</dbReference>
<feature type="chain" id="PRO_5004577679" description="DUF6438 domain-containing protein" evidence="1">
    <location>
        <begin position="27"/>
        <end position="176"/>
    </location>
</feature>
<dbReference type="PATRIC" id="fig|1096930.3.peg.2532"/>
<gene>
    <name evidence="3" type="ORF">L284_12665</name>
</gene>
<accession>T0IYR7</accession>
<dbReference type="InterPro" id="IPR045497">
    <property type="entry name" value="DUF6438"/>
</dbReference>
<dbReference type="AlphaFoldDB" id="T0IYR7"/>
<keyword evidence="1" id="KW-0732">Signal</keyword>
<feature type="signal peptide" evidence="1">
    <location>
        <begin position="1"/>
        <end position="26"/>
    </location>
</feature>
<dbReference type="Pfam" id="PF20033">
    <property type="entry name" value="DUF6438"/>
    <property type="match status" value="1"/>
</dbReference>
<evidence type="ECO:0000256" key="1">
    <source>
        <dbReference type="SAM" id="SignalP"/>
    </source>
</evidence>